<comment type="caution">
    <text evidence="6">The sequence shown here is derived from an EMBL/GenBank/DDBJ whole genome shotgun (WGS) entry which is preliminary data.</text>
</comment>
<dbReference type="Proteomes" id="UP000663851">
    <property type="component" value="Unassembled WGS sequence"/>
</dbReference>
<protein>
    <submittedName>
        <fullName evidence="6">Uncharacterized protein</fullName>
    </submittedName>
</protein>
<evidence type="ECO:0000313" key="6">
    <source>
        <dbReference type="EMBL" id="CAF4395808.1"/>
    </source>
</evidence>
<evidence type="ECO:0000313" key="4">
    <source>
        <dbReference type="EMBL" id="CAF3605046.1"/>
    </source>
</evidence>
<evidence type="ECO:0000313" key="10">
    <source>
        <dbReference type="Proteomes" id="UP000663873"/>
    </source>
</evidence>
<evidence type="ECO:0000313" key="5">
    <source>
        <dbReference type="EMBL" id="CAF4221092.1"/>
    </source>
</evidence>
<dbReference type="Proteomes" id="UP000663833">
    <property type="component" value="Unassembled WGS sequence"/>
</dbReference>
<dbReference type="AlphaFoldDB" id="A0A820NXC1"/>
<reference evidence="6" key="1">
    <citation type="submission" date="2021-02" db="EMBL/GenBank/DDBJ databases">
        <authorList>
            <person name="Nowell W R."/>
        </authorList>
    </citation>
    <scope>NUCLEOTIDE SEQUENCE</scope>
</reference>
<evidence type="ECO:0000313" key="3">
    <source>
        <dbReference type="EMBL" id="CAF3565495.1"/>
    </source>
</evidence>
<dbReference type="EMBL" id="CAJNXB010001013">
    <property type="protein sequence ID" value="CAF3122315.1"/>
    <property type="molecule type" value="Genomic_DNA"/>
</dbReference>
<evidence type="ECO:0000313" key="2">
    <source>
        <dbReference type="EMBL" id="CAF3122315.1"/>
    </source>
</evidence>
<dbReference type="EMBL" id="CAJOBO010001624">
    <property type="protein sequence ID" value="CAF4395808.1"/>
    <property type="molecule type" value="Genomic_DNA"/>
</dbReference>
<dbReference type="EMBL" id="CAJOBS010002024">
    <property type="protein sequence ID" value="CAF4784597.1"/>
    <property type="molecule type" value="Genomic_DNA"/>
</dbReference>
<accession>A0A820NXC1</accession>
<evidence type="ECO:0000313" key="7">
    <source>
        <dbReference type="EMBL" id="CAF4479387.1"/>
    </source>
</evidence>
<sequence>MKSLFYPGQHQMNPSASASKFKPKQKKPFIVNVEQLTKHEENTFKMIFEEWTNTPTLNLLLDKWSNYRNKTLSMLNRKASLSMVQTYLVVF</sequence>
<dbReference type="Proteomes" id="UP000663862">
    <property type="component" value="Unassembled WGS sequence"/>
</dbReference>
<gene>
    <name evidence="4" type="ORF">FME351_LOCUS22153</name>
    <name evidence="6" type="ORF">HFQ381_LOCUS19726</name>
    <name evidence="3" type="ORF">LUA448_LOCUS28677</name>
    <name evidence="2" type="ORF">TIS948_LOCUS8059</name>
    <name evidence="8" type="ORF">TOA249_LOCUS22357</name>
    <name evidence="7" type="ORF">TSG867_LOCUS19355</name>
    <name evidence="5" type="ORF">UJA718_LOCUS7737</name>
</gene>
<dbReference type="EMBL" id="CAJNYU010002820">
    <property type="protein sequence ID" value="CAF3605046.1"/>
    <property type="molecule type" value="Genomic_DNA"/>
</dbReference>
<dbReference type="Proteomes" id="UP000663838">
    <property type="component" value="Unassembled WGS sequence"/>
</dbReference>
<dbReference type="Proteomes" id="UP000663825">
    <property type="component" value="Unassembled WGS sequence"/>
</dbReference>
<keyword evidence="10" id="KW-1185">Reference proteome</keyword>
<dbReference type="Proteomes" id="UP000663873">
    <property type="component" value="Unassembled WGS sequence"/>
</dbReference>
<dbReference type="EMBL" id="CAJOBP010000791">
    <property type="protein sequence ID" value="CAF4221092.1"/>
    <property type="molecule type" value="Genomic_DNA"/>
</dbReference>
<evidence type="ECO:0000313" key="9">
    <source>
        <dbReference type="Proteomes" id="UP000663851"/>
    </source>
</evidence>
<evidence type="ECO:0000313" key="8">
    <source>
        <dbReference type="EMBL" id="CAF4784597.1"/>
    </source>
</evidence>
<dbReference type="EMBL" id="CAJOBQ010001346">
    <property type="protein sequence ID" value="CAF4479387.1"/>
    <property type="molecule type" value="Genomic_DNA"/>
</dbReference>
<dbReference type="Proteomes" id="UP000663869">
    <property type="component" value="Unassembled WGS sequence"/>
</dbReference>
<proteinExistence type="predicted"/>
<dbReference type="EMBL" id="CAJNYD010004057">
    <property type="protein sequence ID" value="CAF3565495.1"/>
    <property type="molecule type" value="Genomic_DNA"/>
</dbReference>
<organism evidence="6 9">
    <name type="scientific">Rotaria socialis</name>
    <dbReference type="NCBI Taxonomy" id="392032"/>
    <lineage>
        <taxon>Eukaryota</taxon>
        <taxon>Metazoa</taxon>
        <taxon>Spiralia</taxon>
        <taxon>Gnathifera</taxon>
        <taxon>Rotifera</taxon>
        <taxon>Eurotatoria</taxon>
        <taxon>Bdelloidea</taxon>
        <taxon>Philodinida</taxon>
        <taxon>Philodinidae</taxon>
        <taxon>Rotaria</taxon>
    </lineage>
</organism>
<name>A0A820NXC1_9BILA</name>
<feature type="region of interest" description="Disordered" evidence="1">
    <location>
        <begin position="1"/>
        <end position="23"/>
    </location>
</feature>
<evidence type="ECO:0000256" key="1">
    <source>
        <dbReference type="SAM" id="MobiDB-lite"/>
    </source>
</evidence>